<evidence type="ECO:0000313" key="3">
    <source>
        <dbReference type="EMBL" id="KAH7012497.1"/>
    </source>
</evidence>
<dbReference type="InterPro" id="IPR013087">
    <property type="entry name" value="Znf_C2H2_type"/>
</dbReference>
<dbReference type="GeneID" id="70187043"/>
<accession>A0A9P8XRB8</accession>
<proteinExistence type="predicted"/>
<protein>
    <recommendedName>
        <fullName evidence="2">C2H2-type domain-containing protein</fullName>
    </recommendedName>
</protein>
<dbReference type="PROSITE" id="PS00028">
    <property type="entry name" value="ZINC_FINGER_C2H2_1"/>
    <property type="match status" value="1"/>
</dbReference>
<feature type="signal peptide" evidence="1">
    <location>
        <begin position="1"/>
        <end position="17"/>
    </location>
</feature>
<evidence type="ECO:0000256" key="1">
    <source>
        <dbReference type="SAM" id="SignalP"/>
    </source>
</evidence>
<keyword evidence="4" id="KW-1185">Reference proteome</keyword>
<dbReference type="Proteomes" id="UP000756346">
    <property type="component" value="Unassembled WGS sequence"/>
</dbReference>
<feature type="chain" id="PRO_5040251243" description="C2H2-type domain-containing protein" evidence="1">
    <location>
        <begin position="18"/>
        <end position="118"/>
    </location>
</feature>
<evidence type="ECO:0000313" key="4">
    <source>
        <dbReference type="Proteomes" id="UP000756346"/>
    </source>
</evidence>
<feature type="domain" description="C2H2-type" evidence="2">
    <location>
        <begin position="97"/>
        <end position="117"/>
    </location>
</feature>
<sequence>MALWLCFFMLPAHLVHEISFFKFDALCTAPDDRSLKMVRRQTQRNRPAPRKIMKKNPYCSVQSNRSPVLRTDYERKGVVRPQETLAHHGKTRSEDTCTYCNALMFQVLDLHNHTKFHY</sequence>
<keyword evidence="1" id="KW-0732">Signal</keyword>
<dbReference type="EMBL" id="JAGTJQ010000014">
    <property type="protein sequence ID" value="KAH7012497.1"/>
    <property type="molecule type" value="Genomic_DNA"/>
</dbReference>
<dbReference type="AlphaFoldDB" id="A0A9P8XRB8"/>
<gene>
    <name evidence="3" type="ORF">B0I36DRAFT_355902</name>
</gene>
<comment type="caution">
    <text evidence="3">The sequence shown here is derived from an EMBL/GenBank/DDBJ whole genome shotgun (WGS) entry which is preliminary data.</text>
</comment>
<reference evidence="3" key="1">
    <citation type="journal article" date="2021" name="Nat. Commun.">
        <title>Genetic determinants of endophytism in the Arabidopsis root mycobiome.</title>
        <authorList>
            <person name="Mesny F."/>
            <person name="Miyauchi S."/>
            <person name="Thiergart T."/>
            <person name="Pickel B."/>
            <person name="Atanasova L."/>
            <person name="Karlsson M."/>
            <person name="Huettel B."/>
            <person name="Barry K.W."/>
            <person name="Haridas S."/>
            <person name="Chen C."/>
            <person name="Bauer D."/>
            <person name="Andreopoulos W."/>
            <person name="Pangilinan J."/>
            <person name="LaButti K."/>
            <person name="Riley R."/>
            <person name="Lipzen A."/>
            <person name="Clum A."/>
            <person name="Drula E."/>
            <person name="Henrissat B."/>
            <person name="Kohler A."/>
            <person name="Grigoriev I.V."/>
            <person name="Martin F.M."/>
            <person name="Hacquard S."/>
        </authorList>
    </citation>
    <scope>NUCLEOTIDE SEQUENCE</scope>
    <source>
        <strain evidence="3">MPI-CAGE-CH-0230</strain>
    </source>
</reference>
<dbReference type="RefSeq" id="XP_046004762.1">
    <property type="nucleotide sequence ID" value="XM_046157497.1"/>
</dbReference>
<organism evidence="3 4">
    <name type="scientific">Microdochium trichocladiopsis</name>
    <dbReference type="NCBI Taxonomy" id="1682393"/>
    <lineage>
        <taxon>Eukaryota</taxon>
        <taxon>Fungi</taxon>
        <taxon>Dikarya</taxon>
        <taxon>Ascomycota</taxon>
        <taxon>Pezizomycotina</taxon>
        <taxon>Sordariomycetes</taxon>
        <taxon>Xylariomycetidae</taxon>
        <taxon>Xylariales</taxon>
        <taxon>Microdochiaceae</taxon>
        <taxon>Microdochium</taxon>
    </lineage>
</organism>
<name>A0A9P8XRB8_9PEZI</name>
<evidence type="ECO:0000259" key="2">
    <source>
        <dbReference type="PROSITE" id="PS00028"/>
    </source>
</evidence>